<dbReference type="PROSITE" id="PS50928">
    <property type="entry name" value="ABC_TM1"/>
    <property type="match status" value="1"/>
</dbReference>
<evidence type="ECO:0000256" key="3">
    <source>
        <dbReference type="ARBA" id="ARBA00022475"/>
    </source>
</evidence>
<evidence type="ECO:0000259" key="8">
    <source>
        <dbReference type="PROSITE" id="PS50928"/>
    </source>
</evidence>
<sequence>MFKGSSPFWLNLMYLPALLLFCVFIFYPFINGLKISFTNWDGYSQTFSWVGWENYQRMFSDPNILTVIKNTLIYGVGSTLFQNVCGLLYALLLNQSIKFRGIVRTIVYLPVIISPLIMGFIWYFFFQFKGGALNDIVLLFQDEPLNLLADPKLNVWILTFVNTFQYMGIAMVIYLAGLQSIPSDYYEAAELDGASKFGQFWNVTLPLLMPSITINVVLNLIGGLKLFDVIVALTNGGPGYASQSLSTMMYKIYFASQDAGYAASLGNLMFVLISVISMSALVYLRKKEIA</sequence>
<dbReference type="PANTHER" id="PTHR30193">
    <property type="entry name" value="ABC TRANSPORTER PERMEASE PROTEIN"/>
    <property type="match status" value="1"/>
</dbReference>
<keyword evidence="10" id="KW-1185">Reference proteome</keyword>
<dbReference type="PANTHER" id="PTHR30193:SF37">
    <property type="entry name" value="INNER MEMBRANE ABC TRANSPORTER PERMEASE PROTEIN YCJO"/>
    <property type="match status" value="1"/>
</dbReference>
<reference evidence="9 10" key="1">
    <citation type="submission" date="2024-09" db="EMBL/GenBank/DDBJ databases">
        <authorList>
            <person name="Sun Q."/>
            <person name="Mori K."/>
        </authorList>
    </citation>
    <scope>NUCLEOTIDE SEQUENCE [LARGE SCALE GENOMIC DNA]</scope>
    <source>
        <strain evidence="9 10">JCM 11201</strain>
    </source>
</reference>
<dbReference type="SUPFAM" id="SSF161098">
    <property type="entry name" value="MetI-like"/>
    <property type="match status" value="1"/>
</dbReference>
<feature type="transmembrane region" description="Helical" evidence="7">
    <location>
        <begin position="12"/>
        <end position="30"/>
    </location>
</feature>
<comment type="caution">
    <text evidence="9">The sequence shown here is derived from an EMBL/GenBank/DDBJ whole genome shotgun (WGS) entry which is preliminary data.</text>
</comment>
<dbReference type="RefSeq" id="WP_129729101.1">
    <property type="nucleotide sequence ID" value="NZ_JAPCYI010000001.1"/>
</dbReference>
<proteinExistence type="inferred from homology"/>
<feature type="transmembrane region" description="Helical" evidence="7">
    <location>
        <begin position="72"/>
        <end position="93"/>
    </location>
</feature>
<gene>
    <name evidence="9" type="ORF">ACFFMS_31020</name>
</gene>
<evidence type="ECO:0000256" key="1">
    <source>
        <dbReference type="ARBA" id="ARBA00004651"/>
    </source>
</evidence>
<feature type="transmembrane region" description="Helical" evidence="7">
    <location>
        <begin position="105"/>
        <end position="125"/>
    </location>
</feature>
<dbReference type="CDD" id="cd06261">
    <property type="entry name" value="TM_PBP2"/>
    <property type="match status" value="1"/>
</dbReference>
<evidence type="ECO:0000313" key="10">
    <source>
        <dbReference type="Proteomes" id="UP001589609"/>
    </source>
</evidence>
<dbReference type="Pfam" id="PF00528">
    <property type="entry name" value="BPD_transp_1"/>
    <property type="match status" value="1"/>
</dbReference>
<evidence type="ECO:0000256" key="6">
    <source>
        <dbReference type="ARBA" id="ARBA00023136"/>
    </source>
</evidence>
<comment type="subcellular location">
    <subcellularLocation>
        <location evidence="1 7">Cell membrane</location>
        <topology evidence="1 7">Multi-pass membrane protein</topology>
    </subcellularLocation>
</comment>
<protein>
    <submittedName>
        <fullName evidence="9">Carbohydrate ABC transporter permease</fullName>
    </submittedName>
</protein>
<keyword evidence="2 7" id="KW-0813">Transport</keyword>
<keyword evidence="5 7" id="KW-1133">Transmembrane helix</keyword>
<keyword evidence="6 7" id="KW-0472">Membrane</keyword>
<dbReference type="InterPro" id="IPR051393">
    <property type="entry name" value="ABC_transporter_permease"/>
</dbReference>
<dbReference type="EMBL" id="JBHMAF010000200">
    <property type="protein sequence ID" value="MFB9762658.1"/>
    <property type="molecule type" value="Genomic_DNA"/>
</dbReference>
<accession>A0ABV5WQC2</accession>
<comment type="similarity">
    <text evidence="7">Belongs to the binding-protein-dependent transport system permease family.</text>
</comment>
<evidence type="ECO:0000256" key="7">
    <source>
        <dbReference type="RuleBase" id="RU363032"/>
    </source>
</evidence>
<dbReference type="InterPro" id="IPR035906">
    <property type="entry name" value="MetI-like_sf"/>
</dbReference>
<feature type="domain" description="ABC transmembrane type-1" evidence="8">
    <location>
        <begin position="68"/>
        <end position="282"/>
    </location>
</feature>
<dbReference type="InterPro" id="IPR000515">
    <property type="entry name" value="MetI-like"/>
</dbReference>
<evidence type="ECO:0000256" key="2">
    <source>
        <dbReference type="ARBA" id="ARBA00022448"/>
    </source>
</evidence>
<evidence type="ECO:0000256" key="5">
    <source>
        <dbReference type="ARBA" id="ARBA00022989"/>
    </source>
</evidence>
<feature type="transmembrane region" description="Helical" evidence="7">
    <location>
        <begin position="261"/>
        <end position="284"/>
    </location>
</feature>
<feature type="transmembrane region" description="Helical" evidence="7">
    <location>
        <begin position="155"/>
        <end position="176"/>
    </location>
</feature>
<evidence type="ECO:0000256" key="4">
    <source>
        <dbReference type="ARBA" id="ARBA00022692"/>
    </source>
</evidence>
<organism evidence="9 10">
    <name type="scientific">Ectobacillus funiculus</name>
    <dbReference type="NCBI Taxonomy" id="137993"/>
    <lineage>
        <taxon>Bacteria</taxon>
        <taxon>Bacillati</taxon>
        <taxon>Bacillota</taxon>
        <taxon>Bacilli</taxon>
        <taxon>Bacillales</taxon>
        <taxon>Bacillaceae</taxon>
        <taxon>Ectobacillus</taxon>
    </lineage>
</organism>
<keyword evidence="3" id="KW-1003">Cell membrane</keyword>
<name>A0ABV5WQC2_9BACI</name>
<dbReference type="Gene3D" id="1.10.3720.10">
    <property type="entry name" value="MetI-like"/>
    <property type="match status" value="1"/>
</dbReference>
<keyword evidence="4 7" id="KW-0812">Transmembrane</keyword>
<evidence type="ECO:0000313" key="9">
    <source>
        <dbReference type="EMBL" id="MFB9762658.1"/>
    </source>
</evidence>
<dbReference type="Proteomes" id="UP001589609">
    <property type="component" value="Unassembled WGS sequence"/>
</dbReference>